<feature type="domain" description="Carbohydrate kinase PfkB" evidence="4">
    <location>
        <begin position="55"/>
        <end position="317"/>
    </location>
</feature>
<proteinExistence type="inferred from homology"/>
<dbReference type="Pfam" id="PF00294">
    <property type="entry name" value="PfkB"/>
    <property type="match status" value="1"/>
</dbReference>
<dbReference type="RefSeq" id="WP_166951564.1">
    <property type="nucleotide sequence ID" value="NZ_JAASQI010000004.1"/>
</dbReference>
<dbReference type="InterPro" id="IPR029056">
    <property type="entry name" value="Ribokinase-like"/>
</dbReference>
<dbReference type="CDD" id="cd01168">
    <property type="entry name" value="adenosine_kinase"/>
    <property type="match status" value="1"/>
</dbReference>
<sequence>MTAHYDVLGIGNAIVDVIARAEDDFLVAQNLVKGSMQLIDEARSRELFAALGPVTWVSGGSAANTVAGLASLGAKPAFIGKVKDDDAGRRFGHDIRSLAVAFPTAPAEDGPATAVCLIVVTPDGERTMSTYLGASQHLIPADIDRETVEAARITYLEGYLWDPADAKEAFIKASRIAHGAGRDVALTLSDAFCVERFREEFLGLLRTQTVDIVFANEAELKSLYETSDFDAAVEALRQEAVLGVVTRSEKGALVVARDETIAVPAYPVAELTDSTGAGDLFAAGFLFGVSHGLDLRTAAHHGALAASHIIQHIGARPQKNLRQHAIDNGLPVSAD</sequence>
<evidence type="ECO:0000313" key="6">
    <source>
        <dbReference type="Proteomes" id="UP001429580"/>
    </source>
</evidence>
<evidence type="ECO:0000256" key="2">
    <source>
        <dbReference type="ARBA" id="ARBA00022679"/>
    </source>
</evidence>
<dbReference type="InterPro" id="IPR052700">
    <property type="entry name" value="Carb_kinase_PfkB-like"/>
</dbReference>
<dbReference type="GO" id="GO:0004001">
    <property type="term" value="F:adenosine kinase activity"/>
    <property type="evidence" value="ECO:0007669"/>
    <property type="project" value="UniProtKB-EC"/>
</dbReference>
<evidence type="ECO:0000259" key="4">
    <source>
        <dbReference type="Pfam" id="PF00294"/>
    </source>
</evidence>
<dbReference type="EC" id="2.7.1.20" evidence="5"/>
<keyword evidence="2 5" id="KW-0808">Transferase</keyword>
<protein>
    <submittedName>
        <fullName evidence="5">Adenosine kinase</fullName>
        <ecNumber evidence="5">2.7.1.20</ecNumber>
    </submittedName>
</protein>
<comment type="caution">
    <text evidence="5">The sequence shown here is derived from an EMBL/GenBank/DDBJ whole genome shotgun (WGS) entry which is preliminary data.</text>
</comment>
<dbReference type="PROSITE" id="PS00584">
    <property type="entry name" value="PFKB_KINASES_2"/>
    <property type="match status" value="1"/>
</dbReference>
<name>A0ABX0V1T4_9HYPH</name>
<dbReference type="InterPro" id="IPR002173">
    <property type="entry name" value="Carboh/pur_kinase_PfkB_CS"/>
</dbReference>
<keyword evidence="3 5" id="KW-0418">Kinase</keyword>
<dbReference type="Proteomes" id="UP001429580">
    <property type="component" value="Unassembled WGS sequence"/>
</dbReference>
<gene>
    <name evidence="5" type="ORF">FHS82_001916</name>
</gene>
<evidence type="ECO:0000313" key="5">
    <source>
        <dbReference type="EMBL" id="NIJ58074.1"/>
    </source>
</evidence>
<evidence type="ECO:0000256" key="3">
    <source>
        <dbReference type="ARBA" id="ARBA00022777"/>
    </source>
</evidence>
<dbReference type="PANTHER" id="PTHR43320">
    <property type="entry name" value="SUGAR KINASE"/>
    <property type="match status" value="1"/>
</dbReference>
<reference evidence="5 6" key="1">
    <citation type="submission" date="2020-03" db="EMBL/GenBank/DDBJ databases">
        <title>Genomic Encyclopedia of Type Strains, Phase IV (KMG-IV): sequencing the most valuable type-strain genomes for metagenomic binning, comparative biology and taxonomic classification.</title>
        <authorList>
            <person name="Goeker M."/>
        </authorList>
    </citation>
    <scope>NUCLEOTIDE SEQUENCE [LARGE SCALE GENOMIC DNA]</scope>
    <source>
        <strain evidence="5 6">DSM 103870</strain>
    </source>
</reference>
<dbReference type="InterPro" id="IPR011611">
    <property type="entry name" value="PfkB_dom"/>
</dbReference>
<dbReference type="Gene3D" id="3.40.1190.20">
    <property type="match status" value="1"/>
</dbReference>
<dbReference type="PANTHER" id="PTHR43320:SF3">
    <property type="entry name" value="CARBOHYDRATE KINASE PFKB DOMAIN-CONTAINING PROTEIN"/>
    <property type="match status" value="1"/>
</dbReference>
<dbReference type="SUPFAM" id="SSF53613">
    <property type="entry name" value="Ribokinase-like"/>
    <property type="match status" value="1"/>
</dbReference>
<dbReference type="EMBL" id="JAASQI010000004">
    <property type="protein sequence ID" value="NIJ58074.1"/>
    <property type="molecule type" value="Genomic_DNA"/>
</dbReference>
<organism evidence="5 6">
    <name type="scientific">Pseudochelatococcus lubricantis</name>
    <dbReference type="NCBI Taxonomy" id="1538102"/>
    <lineage>
        <taxon>Bacteria</taxon>
        <taxon>Pseudomonadati</taxon>
        <taxon>Pseudomonadota</taxon>
        <taxon>Alphaproteobacteria</taxon>
        <taxon>Hyphomicrobiales</taxon>
        <taxon>Chelatococcaceae</taxon>
        <taxon>Pseudochelatococcus</taxon>
    </lineage>
</organism>
<evidence type="ECO:0000256" key="1">
    <source>
        <dbReference type="ARBA" id="ARBA00010688"/>
    </source>
</evidence>
<accession>A0ABX0V1T4</accession>
<comment type="similarity">
    <text evidence="1">Belongs to the carbohydrate kinase PfkB family.</text>
</comment>
<keyword evidence="6" id="KW-1185">Reference proteome</keyword>